<proteinExistence type="inferred from homology"/>
<dbReference type="GO" id="GO:0097020">
    <property type="term" value="F:COPII receptor activity"/>
    <property type="evidence" value="ECO:0007669"/>
    <property type="project" value="InterPro"/>
</dbReference>
<dbReference type="GO" id="GO:0005789">
    <property type="term" value="C:endoplasmic reticulum membrane"/>
    <property type="evidence" value="ECO:0007669"/>
    <property type="project" value="TreeGrafter"/>
</dbReference>
<comment type="caution">
    <text evidence="8">The sequence shown here is derived from an EMBL/GenBank/DDBJ whole genome shotgun (WGS) entry which is preliminary data.</text>
</comment>
<evidence type="ECO:0000256" key="7">
    <source>
        <dbReference type="SAM" id="SignalP"/>
    </source>
</evidence>
<keyword evidence="3 6" id="KW-0812">Transmembrane</keyword>
<evidence type="ECO:0000313" key="9">
    <source>
        <dbReference type="Proteomes" id="UP001230188"/>
    </source>
</evidence>
<dbReference type="Proteomes" id="UP001230188">
    <property type="component" value="Unassembled WGS sequence"/>
</dbReference>
<keyword evidence="5 6" id="KW-0472">Membrane</keyword>
<evidence type="ECO:0000256" key="3">
    <source>
        <dbReference type="ARBA" id="ARBA00022692"/>
    </source>
</evidence>
<comment type="subcellular location">
    <subcellularLocation>
        <location evidence="1">Membrane</location>
        <topology evidence="1">Multi-pass membrane protein</topology>
    </subcellularLocation>
</comment>
<reference evidence="8" key="1">
    <citation type="submission" date="2023-01" db="EMBL/GenBank/DDBJ databases">
        <title>Metagenome sequencing of chrysophaentin producing Chrysophaeum taylorii.</title>
        <authorList>
            <person name="Davison J."/>
            <person name="Bewley C."/>
        </authorList>
    </citation>
    <scope>NUCLEOTIDE SEQUENCE</scope>
    <source>
        <strain evidence="8">NIES-1699</strain>
    </source>
</reference>
<feature type="transmembrane region" description="Helical" evidence="6">
    <location>
        <begin position="93"/>
        <end position="112"/>
    </location>
</feature>
<dbReference type="GO" id="GO:0030134">
    <property type="term" value="C:COPII-coated ER to Golgi transport vesicle"/>
    <property type="evidence" value="ECO:0007669"/>
    <property type="project" value="TreeGrafter"/>
</dbReference>
<gene>
    <name evidence="8" type="ORF">CTAYLR_008164</name>
</gene>
<dbReference type="GO" id="GO:0000139">
    <property type="term" value="C:Golgi membrane"/>
    <property type="evidence" value="ECO:0007669"/>
    <property type="project" value="TreeGrafter"/>
</dbReference>
<evidence type="ECO:0000313" key="8">
    <source>
        <dbReference type="EMBL" id="KAJ8600579.1"/>
    </source>
</evidence>
<feature type="transmembrane region" description="Helical" evidence="6">
    <location>
        <begin position="124"/>
        <end position="146"/>
    </location>
</feature>
<protein>
    <submittedName>
        <fullName evidence="8">Uncharacterized protein</fullName>
    </submittedName>
</protein>
<feature type="chain" id="PRO_5042244191" evidence="7">
    <location>
        <begin position="16"/>
        <end position="196"/>
    </location>
</feature>
<feature type="transmembrane region" description="Helical" evidence="6">
    <location>
        <begin position="44"/>
        <end position="61"/>
    </location>
</feature>
<dbReference type="InterPro" id="IPR007277">
    <property type="entry name" value="Svp26/Tex261"/>
</dbReference>
<dbReference type="PANTHER" id="PTHR13144">
    <property type="entry name" value="TEX261 PROTEIN"/>
    <property type="match status" value="1"/>
</dbReference>
<evidence type="ECO:0000256" key="2">
    <source>
        <dbReference type="ARBA" id="ARBA00008096"/>
    </source>
</evidence>
<dbReference type="AlphaFoldDB" id="A0AAD7U9Y8"/>
<organism evidence="8 9">
    <name type="scientific">Chrysophaeum taylorii</name>
    <dbReference type="NCBI Taxonomy" id="2483200"/>
    <lineage>
        <taxon>Eukaryota</taxon>
        <taxon>Sar</taxon>
        <taxon>Stramenopiles</taxon>
        <taxon>Ochrophyta</taxon>
        <taxon>Pelagophyceae</taxon>
        <taxon>Pelagomonadales</taxon>
        <taxon>Pelagomonadaceae</taxon>
        <taxon>Chrysophaeum</taxon>
    </lineage>
</organism>
<evidence type="ECO:0000256" key="5">
    <source>
        <dbReference type="ARBA" id="ARBA00023136"/>
    </source>
</evidence>
<evidence type="ECO:0000256" key="1">
    <source>
        <dbReference type="ARBA" id="ARBA00004141"/>
    </source>
</evidence>
<keyword evidence="9" id="KW-1185">Reference proteome</keyword>
<evidence type="ECO:0000256" key="4">
    <source>
        <dbReference type="ARBA" id="ARBA00022989"/>
    </source>
</evidence>
<keyword evidence="4 6" id="KW-1133">Transmembrane helix</keyword>
<sequence>MWFVFLVTFLGGVGAAMLATTCIACGLFYAAELAEENSVAMGKILKWTVRVVIGLHCLLLLDGTLPRWSTLVGTACHMCYGLLLLDYPNIDLASPAAAFSAIALVVDHYVWLNVIADHKLLLPFLNLVGFFLIFLWIVPVGCFVSLSLNDLTLPLGIDAGASPSTTLFKHVWTAITSTFTAPRPSSARHSSHTKHY</sequence>
<accession>A0AAD7U9Y8</accession>
<dbReference type="PANTHER" id="PTHR13144:SF0">
    <property type="entry name" value="PROTEIN TEX261"/>
    <property type="match status" value="1"/>
</dbReference>
<evidence type="ECO:0000256" key="6">
    <source>
        <dbReference type="SAM" id="Phobius"/>
    </source>
</evidence>
<comment type="similarity">
    <text evidence="2">Belongs to the SVP26 family.</text>
</comment>
<dbReference type="EMBL" id="JAQMWT010000495">
    <property type="protein sequence ID" value="KAJ8600579.1"/>
    <property type="molecule type" value="Genomic_DNA"/>
</dbReference>
<keyword evidence="7" id="KW-0732">Signal</keyword>
<feature type="signal peptide" evidence="7">
    <location>
        <begin position="1"/>
        <end position="15"/>
    </location>
</feature>
<name>A0AAD7U9Y8_9STRA</name>
<dbReference type="Pfam" id="PF04148">
    <property type="entry name" value="Erv26"/>
    <property type="match status" value="1"/>
</dbReference>
<dbReference type="GO" id="GO:0006888">
    <property type="term" value="P:endoplasmic reticulum to Golgi vesicle-mediated transport"/>
    <property type="evidence" value="ECO:0007669"/>
    <property type="project" value="InterPro"/>
</dbReference>